<proteinExistence type="predicted"/>
<dbReference type="Proteomes" id="UP000249890">
    <property type="component" value="Chromosome"/>
</dbReference>
<gene>
    <name evidence="1" type="ORF">B9T62_20865</name>
</gene>
<reference evidence="1 2" key="1">
    <citation type="submission" date="2017-06" db="EMBL/GenBank/DDBJ databases">
        <title>Complete genome sequence of Paenibacillus donghaensis KCTC 13049T isolated from East Sea sediment, South Korea.</title>
        <authorList>
            <person name="Jung B.K."/>
            <person name="Hong S.-J."/>
            <person name="Shin J.-H."/>
        </authorList>
    </citation>
    <scope>NUCLEOTIDE SEQUENCE [LARGE SCALE GENOMIC DNA]</scope>
    <source>
        <strain evidence="1 2">KCTC 13049</strain>
    </source>
</reference>
<sequence>MKYTLPVGHAEMIIIEADDKGNIINQSSRSVNNGAWKWHFHSILIEPNWKTKFIQIRFAVGGEEKAYLDIDRVEVQYVKNKDNWKEDIQGNSRYYYGPNNELKYILLTDGKIVSLEYNNNGALVKKRLI</sequence>
<keyword evidence="2" id="KW-1185">Reference proteome</keyword>
<dbReference type="EMBL" id="CP021780">
    <property type="protein sequence ID" value="ASA23043.1"/>
    <property type="molecule type" value="Genomic_DNA"/>
</dbReference>
<dbReference type="KEGG" id="pdh:B9T62_20865"/>
<dbReference type="AlphaFoldDB" id="A0A2Z2KIC5"/>
<evidence type="ECO:0000313" key="1">
    <source>
        <dbReference type="EMBL" id="ASA23043.1"/>
    </source>
</evidence>
<evidence type="ECO:0000313" key="2">
    <source>
        <dbReference type="Proteomes" id="UP000249890"/>
    </source>
</evidence>
<name>A0A2Z2KIC5_9BACL</name>
<accession>A0A2Z2KIC5</accession>
<protein>
    <submittedName>
        <fullName evidence="1">Uncharacterized protein</fullName>
    </submittedName>
</protein>
<organism evidence="1 2">
    <name type="scientific">Paenibacillus donghaensis</name>
    <dbReference type="NCBI Taxonomy" id="414771"/>
    <lineage>
        <taxon>Bacteria</taxon>
        <taxon>Bacillati</taxon>
        <taxon>Bacillota</taxon>
        <taxon>Bacilli</taxon>
        <taxon>Bacillales</taxon>
        <taxon>Paenibacillaceae</taxon>
        <taxon>Paenibacillus</taxon>
    </lineage>
</organism>